<feature type="coiled-coil region" evidence="1">
    <location>
        <begin position="133"/>
        <end position="160"/>
    </location>
</feature>
<evidence type="ECO:0000313" key="3">
    <source>
        <dbReference type="Proteomes" id="UP000276133"/>
    </source>
</evidence>
<accession>A0A3M7PPA1</accession>
<dbReference type="EMBL" id="REGN01009716">
    <property type="protein sequence ID" value="RNA00498.1"/>
    <property type="molecule type" value="Genomic_DNA"/>
</dbReference>
<organism evidence="2 3">
    <name type="scientific">Brachionus plicatilis</name>
    <name type="common">Marine rotifer</name>
    <name type="synonym">Brachionus muelleri</name>
    <dbReference type="NCBI Taxonomy" id="10195"/>
    <lineage>
        <taxon>Eukaryota</taxon>
        <taxon>Metazoa</taxon>
        <taxon>Spiralia</taxon>
        <taxon>Gnathifera</taxon>
        <taxon>Rotifera</taxon>
        <taxon>Eurotatoria</taxon>
        <taxon>Monogononta</taxon>
        <taxon>Pseudotrocha</taxon>
        <taxon>Ploima</taxon>
        <taxon>Brachionidae</taxon>
        <taxon>Brachionus</taxon>
    </lineage>
</organism>
<dbReference type="AlphaFoldDB" id="A0A3M7PPA1"/>
<keyword evidence="1" id="KW-0175">Coiled coil</keyword>
<sequence length="479" mass="57549">MRFQPFKHIILFKILNTNSLFFSNQQLEEKIESLEKELEHKENQIEEIKKKNENLAEQFELLKLSFERELCEKASHKLEKELNGKLDEVYQDFYLKEKAYQNEINSLKNLVYQRNKDIDILKQYNNDSLIKYKNTTVQQIDNLIEELKDKENIIKFYSSTELKPYYINLKLKNSTYSSCDKQINHKTQLVAQINKASESKWFYSCIINFHLRVRYLCKRATYLRTFIKKAYSPNISANGTNENLHDEIVQNRRDFDRHIKSIKQDLVESLKTHYQFIVSDLENQLQLKENLLQKYILIVKDKDYQLNQLINVNLLCHKEKSQQKLELFINDLRKNLNDKDDLYEQFVKNHFDLLKQKDDLIINLRSTQKQLHSDLNRANEILLESETSVEILKNELQIIQLRNNNLTKSLELENKKTKELVTDHQLEMEEKEQIIQNLQNNQNSLKERLKKKNEKCQLTYFYEQQLEEKDSMIALCPYN</sequence>
<reference evidence="2 3" key="1">
    <citation type="journal article" date="2018" name="Sci. Rep.">
        <title>Genomic signatures of local adaptation to the degree of environmental predictability in rotifers.</title>
        <authorList>
            <person name="Franch-Gras L."/>
            <person name="Hahn C."/>
            <person name="Garcia-Roger E.M."/>
            <person name="Carmona M.J."/>
            <person name="Serra M."/>
            <person name="Gomez A."/>
        </authorList>
    </citation>
    <scope>NUCLEOTIDE SEQUENCE [LARGE SCALE GENOMIC DNA]</scope>
    <source>
        <strain evidence="2">HYR1</strain>
    </source>
</reference>
<proteinExistence type="predicted"/>
<evidence type="ECO:0000313" key="2">
    <source>
        <dbReference type="EMBL" id="RNA00498.1"/>
    </source>
</evidence>
<dbReference type="Proteomes" id="UP000276133">
    <property type="component" value="Unassembled WGS sequence"/>
</dbReference>
<feature type="coiled-coil region" evidence="1">
    <location>
        <begin position="17"/>
        <end position="65"/>
    </location>
</feature>
<comment type="caution">
    <text evidence="2">The sequence shown here is derived from an EMBL/GenBank/DDBJ whole genome shotgun (WGS) entry which is preliminary data.</text>
</comment>
<name>A0A3M7PPA1_BRAPC</name>
<keyword evidence="3" id="KW-1185">Reference proteome</keyword>
<protein>
    <submittedName>
        <fullName evidence="2">Myomegalin</fullName>
    </submittedName>
</protein>
<gene>
    <name evidence="2" type="ORF">BpHYR1_024358</name>
</gene>
<feature type="coiled-coil region" evidence="1">
    <location>
        <begin position="375"/>
        <end position="455"/>
    </location>
</feature>
<evidence type="ECO:0000256" key="1">
    <source>
        <dbReference type="SAM" id="Coils"/>
    </source>
</evidence>